<name>A0A2S5ACT5_9FLAO</name>
<proteinExistence type="predicted"/>
<sequence>MKKLLLVLISTVFLFGCSSDGGDSGSSSSYNPPTWIQGTWGIKADGSIYQNDQPFFKFTSDNFCLIAGGISQCWKEVIQQTPQIMSGSDSHTDSTYEVNLIQSNGAVTVTYNFKKVSATKIILVDALSGNIELEKLN</sequence>
<dbReference type="AlphaFoldDB" id="A0A2S5ACT5"/>
<evidence type="ECO:0000256" key="1">
    <source>
        <dbReference type="SAM" id="SignalP"/>
    </source>
</evidence>
<dbReference type="Proteomes" id="UP000237310">
    <property type="component" value="Unassembled WGS sequence"/>
</dbReference>
<feature type="chain" id="PRO_5015430842" description="Lipocalin-like domain-containing protein" evidence="1">
    <location>
        <begin position="22"/>
        <end position="137"/>
    </location>
</feature>
<gene>
    <name evidence="2" type="ORF">C3L50_06945</name>
</gene>
<dbReference type="EMBL" id="PQVG01000003">
    <property type="protein sequence ID" value="POY40374.1"/>
    <property type="molecule type" value="Genomic_DNA"/>
</dbReference>
<keyword evidence="3" id="KW-1185">Reference proteome</keyword>
<keyword evidence="1" id="KW-0732">Signal</keyword>
<evidence type="ECO:0008006" key="4">
    <source>
        <dbReference type="Google" id="ProtNLM"/>
    </source>
</evidence>
<organism evidence="2 3">
    <name type="scientific">Flavobacterium alvei</name>
    <dbReference type="NCBI Taxonomy" id="2080416"/>
    <lineage>
        <taxon>Bacteria</taxon>
        <taxon>Pseudomonadati</taxon>
        <taxon>Bacteroidota</taxon>
        <taxon>Flavobacteriia</taxon>
        <taxon>Flavobacteriales</taxon>
        <taxon>Flavobacteriaceae</taxon>
        <taxon>Flavobacterium</taxon>
    </lineage>
</organism>
<feature type="signal peptide" evidence="1">
    <location>
        <begin position="1"/>
        <end position="21"/>
    </location>
</feature>
<protein>
    <recommendedName>
        <fullName evidence="4">Lipocalin-like domain-containing protein</fullName>
    </recommendedName>
</protein>
<comment type="caution">
    <text evidence="2">The sequence shown here is derived from an EMBL/GenBank/DDBJ whole genome shotgun (WGS) entry which is preliminary data.</text>
</comment>
<evidence type="ECO:0000313" key="3">
    <source>
        <dbReference type="Proteomes" id="UP000237310"/>
    </source>
</evidence>
<evidence type="ECO:0000313" key="2">
    <source>
        <dbReference type="EMBL" id="POY40374.1"/>
    </source>
</evidence>
<reference evidence="2 3" key="1">
    <citation type="submission" date="2018-01" db="EMBL/GenBank/DDBJ databases">
        <authorList>
            <person name="Gaut B.S."/>
            <person name="Morton B.R."/>
            <person name="Clegg M.T."/>
            <person name="Duvall M.R."/>
        </authorList>
    </citation>
    <scope>NUCLEOTIDE SEQUENCE [LARGE SCALE GENOMIC DNA]</scope>
    <source>
        <strain evidence="2 3">HR-AY</strain>
    </source>
</reference>
<dbReference type="OrthoDB" id="1151192at2"/>
<dbReference type="RefSeq" id="WP_103805436.1">
    <property type="nucleotide sequence ID" value="NZ_PQVG01000003.1"/>
</dbReference>
<dbReference type="PROSITE" id="PS51257">
    <property type="entry name" value="PROKAR_LIPOPROTEIN"/>
    <property type="match status" value="1"/>
</dbReference>
<accession>A0A2S5ACT5</accession>